<sequence length="145" mass="16389">MEPPFKSIEPPTTLNALLKDKKEGTIVTGTILNNFKPKKMKKLKRLNGTPVKGVEIPNVPSEESFYFVSHEATGLLSSWWVLSRKTAWELAHPKEDIRHLEHETLVVVYGVTDIIEGGWKSIGLAGSKYYREWHKGPDASHVRPT</sequence>
<proteinExistence type="predicted"/>
<dbReference type="EMBL" id="MRCU01000005">
    <property type="protein sequence ID" value="RKK18605.1"/>
    <property type="molecule type" value="Genomic_DNA"/>
</dbReference>
<organism evidence="1 2">
    <name type="scientific">Fusarium oxysporum f. sp. cepae</name>
    <dbReference type="NCBI Taxonomy" id="396571"/>
    <lineage>
        <taxon>Eukaryota</taxon>
        <taxon>Fungi</taxon>
        <taxon>Dikarya</taxon>
        <taxon>Ascomycota</taxon>
        <taxon>Pezizomycotina</taxon>
        <taxon>Sordariomycetes</taxon>
        <taxon>Hypocreomycetidae</taxon>
        <taxon>Hypocreales</taxon>
        <taxon>Nectriaceae</taxon>
        <taxon>Fusarium</taxon>
        <taxon>Fusarium oxysporum species complex</taxon>
    </lineage>
</organism>
<comment type="caution">
    <text evidence="1">The sequence shown here is derived from an EMBL/GenBank/DDBJ whole genome shotgun (WGS) entry which is preliminary data.</text>
</comment>
<evidence type="ECO:0000313" key="1">
    <source>
        <dbReference type="EMBL" id="RKK18605.1"/>
    </source>
</evidence>
<reference evidence="1 2" key="1">
    <citation type="journal article" date="2018" name="Sci. Rep.">
        <title>Characterisation of pathogen-specific regions and novel effector candidates in Fusarium oxysporum f. sp. cepae.</title>
        <authorList>
            <person name="Armitage A.D."/>
            <person name="Taylor A."/>
            <person name="Sobczyk M.K."/>
            <person name="Baxter L."/>
            <person name="Greenfield B.P."/>
            <person name="Bates H.J."/>
            <person name="Wilson F."/>
            <person name="Jackson A.C."/>
            <person name="Ott S."/>
            <person name="Harrison R.J."/>
            <person name="Clarkson J.P."/>
        </authorList>
    </citation>
    <scope>NUCLEOTIDE SEQUENCE [LARGE SCALE GENOMIC DNA]</scope>
    <source>
        <strain evidence="1 2">FoC_Fus2</strain>
    </source>
</reference>
<dbReference type="AlphaFoldDB" id="A0A3L6NK38"/>
<gene>
    <name evidence="1" type="ORF">BFJ65_g8904</name>
</gene>
<accession>A0A3L6NK38</accession>
<dbReference type="Proteomes" id="UP000270866">
    <property type="component" value="Unassembled WGS sequence"/>
</dbReference>
<protein>
    <submittedName>
        <fullName evidence="1">Uncharacterized protein</fullName>
    </submittedName>
</protein>
<evidence type="ECO:0000313" key="2">
    <source>
        <dbReference type="Proteomes" id="UP000270866"/>
    </source>
</evidence>
<name>A0A3L6NK38_FUSOX</name>